<organism evidence="2 3">
    <name type="scientific">Acinetobacter pollinis</name>
    <dbReference type="NCBI Taxonomy" id="2605270"/>
    <lineage>
        <taxon>Bacteria</taxon>
        <taxon>Pseudomonadati</taxon>
        <taxon>Pseudomonadota</taxon>
        <taxon>Gammaproteobacteria</taxon>
        <taxon>Moraxellales</taxon>
        <taxon>Moraxellaceae</taxon>
        <taxon>Acinetobacter</taxon>
    </lineage>
</organism>
<evidence type="ECO:0000313" key="3">
    <source>
        <dbReference type="Proteomes" id="UP001339883"/>
    </source>
</evidence>
<comment type="caution">
    <text evidence="2">The sequence shown here is derived from an EMBL/GenBank/DDBJ whole genome shotgun (WGS) entry which is preliminary data.</text>
</comment>
<dbReference type="Proteomes" id="UP001339883">
    <property type="component" value="Unassembled WGS sequence"/>
</dbReference>
<dbReference type="PRINTS" id="PR00420">
    <property type="entry name" value="RNGMNOXGNASE"/>
</dbReference>
<keyword evidence="2" id="KW-0503">Monooxygenase</keyword>
<dbReference type="InterPro" id="IPR036188">
    <property type="entry name" value="FAD/NAD-bd_sf"/>
</dbReference>
<evidence type="ECO:0000259" key="1">
    <source>
        <dbReference type="Pfam" id="PF01494"/>
    </source>
</evidence>
<dbReference type="Gene3D" id="3.50.50.60">
    <property type="entry name" value="FAD/NAD(P)-binding domain"/>
    <property type="match status" value="1"/>
</dbReference>
<keyword evidence="3" id="KW-1185">Reference proteome</keyword>
<dbReference type="PANTHER" id="PTHR46865:SF8">
    <property type="entry name" value="POSSIBLE OXIDOREDUCTASE"/>
    <property type="match status" value="1"/>
</dbReference>
<keyword evidence="2" id="KW-0560">Oxidoreductase</keyword>
<dbReference type="RefSeq" id="WP_325776277.1">
    <property type="nucleotide sequence ID" value="NZ_VTDN01000019.1"/>
</dbReference>
<dbReference type="Pfam" id="PF01494">
    <property type="entry name" value="FAD_binding_3"/>
    <property type="match status" value="1"/>
</dbReference>
<evidence type="ECO:0000313" key="2">
    <source>
        <dbReference type="EMBL" id="MEB5477883.1"/>
    </source>
</evidence>
<proteinExistence type="predicted"/>
<gene>
    <name evidence="2" type="ORF">I2F25_12695</name>
</gene>
<protein>
    <submittedName>
        <fullName evidence="2">FAD-dependent monooxygenase</fullName>
    </submittedName>
</protein>
<accession>A0ABU6DVL3</accession>
<dbReference type="EMBL" id="VTDN01000019">
    <property type="protein sequence ID" value="MEB5477883.1"/>
    <property type="molecule type" value="Genomic_DNA"/>
</dbReference>
<dbReference type="Gene3D" id="3.30.9.10">
    <property type="entry name" value="D-Amino Acid Oxidase, subunit A, domain 2"/>
    <property type="match status" value="1"/>
</dbReference>
<dbReference type="InterPro" id="IPR051704">
    <property type="entry name" value="FAD_aromatic-hydroxylase"/>
</dbReference>
<reference evidence="2 3" key="1">
    <citation type="submission" date="2019-08" db="EMBL/GenBank/DDBJ databases">
        <title>Five species of Acinetobacter isolated from floral nectar and animal pollinators.</title>
        <authorList>
            <person name="Hendry T.A."/>
        </authorList>
    </citation>
    <scope>NUCLEOTIDE SEQUENCE [LARGE SCALE GENOMIC DNA]</scope>
    <source>
        <strain evidence="2 3">MD18.27</strain>
    </source>
</reference>
<dbReference type="SUPFAM" id="SSF51905">
    <property type="entry name" value="FAD/NAD(P)-binding domain"/>
    <property type="match status" value="1"/>
</dbReference>
<dbReference type="InterPro" id="IPR002938">
    <property type="entry name" value="FAD-bd"/>
</dbReference>
<sequence>MKKKVLIVGMGIGGMATAIALKKKGWEPLIIERATERRTGGYFIGLQGTGKQAASKLGVLPDIHTRTPSKSNNWDLLDDGSRIRVAGFADQLTKPAVLLRGDIEEGLWTHIEKENISVKYDLIPISIQESGDQVEVTLQKNSDKTQYHEQFDLVVGCDGLRSTVRKIVFGPHEKYLQYMGSMICAYQLKTGIHHFEENDGIMLVQPQKSLWIFPLADHPNTALFAYRCKDPTDQFKRTAIENLEHEYKDMPNQALIQEALESLKDSKDYLFDSVNTVNMEKWSKGRVVLVGDSAWCLTLYSGMGASAAIDGGYELAEAISAHENIHVALEAWEKKMRPMIKKHRLLVPIKSQVFCPATPTVSLIRRILLRIGGRQIVKINR</sequence>
<name>A0ABU6DVL3_9GAMM</name>
<dbReference type="GO" id="GO:0004497">
    <property type="term" value="F:monooxygenase activity"/>
    <property type="evidence" value="ECO:0007669"/>
    <property type="project" value="UniProtKB-KW"/>
</dbReference>
<feature type="domain" description="FAD-binding" evidence="1">
    <location>
        <begin position="4"/>
        <end position="324"/>
    </location>
</feature>
<dbReference type="PANTHER" id="PTHR46865">
    <property type="entry name" value="OXIDOREDUCTASE-RELATED"/>
    <property type="match status" value="1"/>
</dbReference>